<sequence length="213" mass="23043">MSSKSPLILAYLTSKSVTLEYLYLGCVSLRSSTGMFSSVSVNSFFTCFKSSPPVVYTPIHVSFSTLISLSSAVSNCGLLISAVVLAWNLTVANCWSRREVSGSKLQTLLAFKLLLFGCLSCEGSRSVFVACSNVFSTVAKSKEALALEEAEEEDLVMLLLGLDPGEECFIEPIYSVLLRKETLGWAVFCTDLATFGSLKRTLSFGCNFPLAVT</sequence>
<name>A0A9P8Q669_WICPI</name>
<accession>A0A9P8Q669</accession>
<comment type="caution">
    <text evidence="1">The sequence shown here is derived from an EMBL/GenBank/DDBJ whole genome shotgun (WGS) entry which is preliminary data.</text>
</comment>
<evidence type="ECO:0000313" key="1">
    <source>
        <dbReference type="EMBL" id="KAH3683817.1"/>
    </source>
</evidence>
<organism evidence="1 2">
    <name type="scientific">Wickerhamomyces pijperi</name>
    <name type="common">Yeast</name>
    <name type="synonym">Pichia pijperi</name>
    <dbReference type="NCBI Taxonomy" id="599730"/>
    <lineage>
        <taxon>Eukaryota</taxon>
        <taxon>Fungi</taxon>
        <taxon>Dikarya</taxon>
        <taxon>Ascomycota</taxon>
        <taxon>Saccharomycotina</taxon>
        <taxon>Saccharomycetes</taxon>
        <taxon>Phaffomycetales</taxon>
        <taxon>Wickerhamomycetaceae</taxon>
        <taxon>Wickerhamomyces</taxon>
    </lineage>
</organism>
<keyword evidence="2" id="KW-1185">Reference proteome</keyword>
<gene>
    <name evidence="1" type="ORF">WICPIJ_005191</name>
</gene>
<reference evidence="1" key="2">
    <citation type="submission" date="2021-01" db="EMBL/GenBank/DDBJ databases">
        <authorList>
            <person name="Schikora-Tamarit M.A."/>
        </authorList>
    </citation>
    <scope>NUCLEOTIDE SEQUENCE</scope>
    <source>
        <strain evidence="1">CBS2887</strain>
    </source>
</reference>
<dbReference type="EMBL" id="JAEUBG010002926">
    <property type="protein sequence ID" value="KAH3683817.1"/>
    <property type="molecule type" value="Genomic_DNA"/>
</dbReference>
<dbReference type="AlphaFoldDB" id="A0A9P8Q669"/>
<dbReference type="Proteomes" id="UP000774326">
    <property type="component" value="Unassembled WGS sequence"/>
</dbReference>
<protein>
    <submittedName>
        <fullName evidence="1">Uncharacterized protein</fullName>
    </submittedName>
</protein>
<reference evidence="1" key="1">
    <citation type="journal article" date="2021" name="Open Biol.">
        <title>Shared evolutionary footprints suggest mitochondrial oxidative damage underlies multiple complex I losses in fungi.</title>
        <authorList>
            <person name="Schikora-Tamarit M.A."/>
            <person name="Marcet-Houben M."/>
            <person name="Nosek J."/>
            <person name="Gabaldon T."/>
        </authorList>
    </citation>
    <scope>NUCLEOTIDE SEQUENCE</scope>
    <source>
        <strain evidence="1">CBS2887</strain>
    </source>
</reference>
<evidence type="ECO:0000313" key="2">
    <source>
        <dbReference type="Proteomes" id="UP000774326"/>
    </source>
</evidence>
<proteinExistence type="predicted"/>